<evidence type="ECO:0000313" key="1">
    <source>
        <dbReference type="EMBL" id="MBW0130083.1"/>
    </source>
</evidence>
<accession>A0ABS6UCW8</accession>
<name>A0ABS6UCW8_9PSEU</name>
<dbReference type="Proteomes" id="UP000694300">
    <property type="component" value="Unassembled WGS sequence"/>
</dbReference>
<reference evidence="1 2" key="1">
    <citation type="submission" date="2020-11" db="EMBL/GenBank/DDBJ databases">
        <title>Pseudonocardia abyssalis sp. nov. and Pseudonocardia oceani sp. nov., description and phylogenomic analysis of two novel actinomycetes isolated from the deep Southern Ocean.</title>
        <authorList>
            <person name="Parra J."/>
        </authorList>
    </citation>
    <scope>NUCLEOTIDE SEQUENCE [LARGE SCALE GENOMIC DNA]</scope>
    <source>
        <strain evidence="2">KRD185</strain>
    </source>
</reference>
<comment type="caution">
    <text evidence="1">The sequence shown here is derived from an EMBL/GenBank/DDBJ whole genome shotgun (WGS) entry which is preliminary data.</text>
</comment>
<keyword evidence="2" id="KW-1185">Reference proteome</keyword>
<dbReference type="EMBL" id="JADQDF010000001">
    <property type="protein sequence ID" value="MBW0130083.1"/>
    <property type="molecule type" value="Genomic_DNA"/>
</dbReference>
<dbReference type="RefSeq" id="WP_218589811.1">
    <property type="nucleotide sequence ID" value="NZ_JADQDE010000125.1"/>
</dbReference>
<protein>
    <submittedName>
        <fullName evidence="1">Molybdenum storage protein subunit alpha</fullName>
    </submittedName>
</protein>
<organism evidence="1 2">
    <name type="scientific">Pseudonocardia oceani</name>
    <dbReference type="NCBI Taxonomy" id="2792013"/>
    <lineage>
        <taxon>Bacteria</taxon>
        <taxon>Bacillati</taxon>
        <taxon>Actinomycetota</taxon>
        <taxon>Actinomycetes</taxon>
        <taxon>Pseudonocardiales</taxon>
        <taxon>Pseudonocardiaceae</taxon>
        <taxon>Pseudonocardia</taxon>
    </lineage>
</organism>
<evidence type="ECO:0000313" key="2">
    <source>
        <dbReference type="Proteomes" id="UP000694300"/>
    </source>
</evidence>
<sequence length="211" mass="21672">MDRGRAAVLPVVGELSEALPRHRTPITTGAGIRARHVLGVGPHLGLPTGALAGLAATEAEQNGHMIAALLAADGVSYVAHETAARQHAAHLTASRAIVSNGYPPYGRHEFPPAVGKIPVHRGDAGTFLLADAHGAATPVYVKDVDAVDTGSGVVGRIGAAELLDTKPENLPVAALVLSLVADAEHVREIRVVDGLTPAPSPAPCPVRTWGR</sequence>
<proteinExistence type="predicted"/>
<gene>
    <name evidence="1" type="ORF">I4I82_20690</name>
</gene>